<dbReference type="GO" id="GO:0005886">
    <property type="term" value="C:plasma membrane"/>
    <property type="evidence" value="ECO:0007669"/>
    <property type="project" value="UniProtKB-SubCell"/>
</dbReference>
<dbReference type="Gene3D" id="1.10.287.130">
    <property type="match status" value="1"/>
</dbReference>
<dbReference type="Pfam" id="PF02518">
    <property type="entry name" value="HATPase_c"/>
    <property type="match status" value="1"/>
</dbReference>
<evidence type="ECO:0000256" key="7">
    <source>
        <dbReference type="ARBA" id="ARBA00022741"/>
    </source>
</evidence>
<dbReference type="InterPro" id="IPR003594">
    <property type="entry name" value="HATPase_dom"/>
</dbReference>
<keyword evidence="16" id="KW-1185">Reference proteome</keyword>
<reference evidence="15" key="1">
    <citation type="submission" date="2020-09" db="EMBL/GenBank/DDBJ databases">
        <title>A novel bacterium of genus Paenibacillus, isolated from South China Sea.</title>
        <authorList>
            <person name="Huang H."/>
            <person name="Mo K."/>
            <person name="Hu Y."/>
        </authorList>
    </citation>
    <scope>NUCLEOTIDE SEQUENCE</scope>
    <source>
        <strain evidence="15">IB182496</strain>
    </source>
</reference>
<dbReference type="SUPFAM" id="SSF55874">
    <property type="entry name" value="ATPase domain of HSP90 chaperone/DNA topoisomerase II/histidine kinase"/>
    <property type="match status" value="1"/>
</dbReference>
<keyword evidence="4" id="KW-1003">Cell membrane</keyword>
<dbReference type="GO" id="GO:0005524">
    <property type="term" value="F:ATP binding"/>
    <property type="evidence" value="ECO:0007669"/>
    <property type="project" value="UniProtKB-KW"/>
</dbReference>
<evidence type="ECO:0000256" key="10">
    <source>
        <dbReference type="ARBA" id="ARBA00023012"/>
    </source>
</evidence>
<gene>
    <name evidence="15" type="ORF">IDH44_24665</name>
</gene>
<evidence type="ECO:0000256" key="3">
    <source>
        <dbReference type="ARBA" id="ARBA00012438"/>
    </source>
</evidence>
<dbReference type="Proteomes" id="UP000621560">
    <property type="component" value="Unassembled WGS sequence"/>
</dbReference>
<dbReference type="InterPro" id="IPR005467">
    <property type="entry name" value="His_kinase_dom"/>
</dbReference>
<evidence type="ECO:0000256" key="4">
    <source>
        <dbReference type="ARBA" id="ARBA00022475"/>
    </source>
</evidence>
<keyword evidence="12" id="KW-1133">Transmembrane helix</keyword>
<dbReference type="PROSITE" id="PS50885">
    <property type="entry name" value="HAMP"/>
    <property type="match status" value="1"/>
</dbReference>
<evidence type="ECO:0000256" key="2">
    <source>
        <dbReference type="ARBA" id="ARBA00004651"/>
    </source>
</evidence>
<keyword evidence="12" id="KW-0812">Transmembrane</keyword>
<dbReference type="PRINTS" id="PR00344">
    <property type="entry name" value="BCTRLSENSOR"/>
</dbReference>
<dbReference type="SUPFAM" id="SSF47384">
    <property type="entry name" value="Homodimeric domain of signal transducing histidine kinase"/>
    <property type="match status" value="1"/>
</dbReference>
<dbReference type="EC" id="2.7.13.3" evidence="3"/>
<comment type="caution">
    <text evidence="15">The sequence shown here is derived from an EMBL/GenBank/DDBJ whole genome shotgun (WGS) entry which is preliminary data.</text>
</comment>
<feature type="transmembrane region" description="Helical" evidence="12">
    <location>
        <begin position="7"/>
        <end position="26"/>
    </location>
</feature>
<evidence type="ECO:0000256" key="1">
    <source>
        <dbReference type="ARBA" id="ARBA00000085"/>
    </source>
</evidence>
<evidence type="ECO:0000256" key="6">
    <source>
        <dbReference type="ARBA" id="ARBA00022679"/>
    </source>
</evidence>
<evidence type="ECO:0000256" key="11">
    <source>
        <dbReference type="ARBA" id="ARBA00023136"/>
    </source>
</evidence>
<dbReference type="CDD" id="cd00075">
    <property type="entry name" value="HATPase"/>
    <property type="match status" value="1"/>
</dbReference>
<dbReference type="Gene3D" id="3.30.565.10">
    <property type="entry name" value="Histidine kinase-like ATPase, C-terminal domain"/>
    <property type="match status" value="1"/>
</dbReference>
<feature type="transmembrane region" description="Helical" evidence="12">
    <location>
        <begin position="46"/>
        <end position="72"/>
    </location>
</feature>
<dbReference type="AlphaFoldDB" id="A0A927GV49"/>
<keyword evidence="11 12" id="KW-0472">Membrane</keyword>
<dbReference type="Pfam" id="PF00512">
    <property type="entry name" value="HisKA"/>
    <property type="match status" value="1"/>
</dbReference>
<dbReference type="PANTHER" id="PTHR43711">
    <property type="entry name" value="TWO-COMPONENT HISTIDINE KINASE"/>
    <property type="match status" value="1"/>
</dbReference>
<comment type="subcellular location">
    <subcellularLocation>
        <location evidence="2">Cell membrane</location>
        <topology evidence="2">Multi-pass membrane protein</topology>
    </subcellularLocation>
</comment>
<keyword evidence="5" id="KW-0597">Phosphoprotein</keyword>
<evidence type="ECO:0000259" key="13">
    <source>
        <dbReference type="PROSITE" id="PS50109"/>
    </source>
</evidence>
<dbReference type="FunFam" id="3.30.565.10:FF:000006">
    <property type="entry name" value="Sensor histidine kinase WalK"/>
    <property type="match status" value="1"/>
</dbReference>
<dbReference type="EMBL" id="JACXIZ010000064">
    <property type="protein sequence ID" value="MBD2848387.1"/>
    <property type="molecule type" value="Genomic_DNA"/>
</dbReference>
<dbReference type="InterPro" id="IPR003660">
    <property type="entry name" value="HAMP_dom"/>
</dbReference>
<dbReference type="PROSITE" id="PS50109">
    <property type="entry name" value="HIS_KIN"/>
    <property type="match status" value="1"/>
</dbReference>
<name>A0A927GV49_9BACL</name>
<dbReference type="InterPro" id="IPR036097">
    <property type="entry name" value="HisK_dim/P_sf"/>
</dbReference>
<dbReference type="CDD" id="cd00082">
    <property type="entry name" value="HisKA"/>
    <property type="match status" value="1"/>
</dbReference>
<feature type="domain" description="HAMP" evidence="14">
    <location>
        <begin position="82"/>
        <end position="132"/>
    </location>
</feature>
<evidence type="ECO:0000313" key="16">
    <source>
        <dbReference type="Proteomes" id="UP000621560"/>
    </source>
</evidence>
<dbReference type="SMART" id="SM00387">
    <property type="entry name" value="HATPase_c"/>
    <property type="match status" value="1"/>
</dbReference>
<keyword evidence="6" id="KW-0808">Transferase</keyword>
<dbReference type="FunFam" id="1.10.287.130:FF:000001">
    <property type="entry name" value="Two-component sensor histidine kinase"/>
    <property type="match status" value="1"/>
</dbReference>
<dbReference type="GO" id="GO:0000155">
    <property type="term" value="F:phosphorelay sensor kinase activity"/>
    <property type="evidence" value="ECO:0007669"/>
    <property type="project" value="InterPro"/>
</dbReference>
<dbReference type="CDD" id="cd06225">
    <property type="entry name" value="HAMP"/>
    <property type="match status" value="1"/>
</dbReference>
<accession>A0A927GV49</accession>
<dbReference type="SMART" id="SM00388">
    <property type="entry name" value="HisKA"/>
    <property type="match status" value="1"/>
</dbReference>
<evidence type="ECO:0000259" key="14">
    <source>
        <dbReference type="PROSITE" id="PS50885"/>
    </source>
</evidence>
<keyword evidence="9" id="KW-0067">ATP-binding</keyword>
<protein>
    <recommendedName>
        <fullName evidence="3">histidine kinase</fullName>
        <ecNumber evidence="3">2.7.13.3</ecNumber>
    </recommendedName>
</protein>
<keyword evidence="10" id="KW-0902">Two-component regulatory system</keyword>
<keyword evidence="7" id="KW-0547">Nucleotide-binding</keyword>
<dbReference type="RefSeq" id="WP_190921482.1">
    <property type="nucleotide sequence ID" value="NZ_JACXIZ010000064.1"/>
</dbReference>
<sequence>MSRLPHVLHFALNALWVIALLLLGWTGAYYATGSLYARIGWEPHGLLALLANAALGFLAFGVAMMLIGHFFVRSGEHQFWSELIEAIRRISRGDFQVSVASAYGERQRQRHPLGKLVDSINDMAANLQAMEELRQEFISNVSHEIGTPLTSISGFARALRDERLEAAQRERYLTIIEEECGRLAQLSDNLLKLAVLDADRQPLHPISYRLDKQLATVMLASEPQWEAKGIELDLQAAELEIVADQALLAQVWANLVHNAVKFTPPGGSVSVRLEQAAGRAVVRVADTGPGIAEADRARIFERFYKADASRTRAPGSGSGLGLSIAHKIVTMHGGRIVVDTSLPGEGAVFTVSLPLDACPSSLRASAQE</sequence>
<feature type="domain" description="Histidine kinase" evidence="13">
    <location>
        <begin position="140"/>
        <end position="357"/>
    </location>
</feature>
<evidence type="ECO:0000256" key="5">
    <source>
        <dbReference type="ARBA" id="ARBA00022553"/>
    </source>
</evidence>
<dbReference type="InterPro" id="IPR036890">
    <property type="entry name" value="HATPase_C_sf"/>
</dbReference>
<dbReference type="Gene3D" id="6.10.340.10">
    <property type="match status" value="1"/>
</dbReference>
<proteinExistence type="predicted"/>
<dbReference type="InterPro" id="IPR004358">
    <property type="entry name" value="Sig_transdc_His_kin-like_C"/>
</dbReference>
<keyword evidence="8 15" id="KW-0418">Kinase</keyword>
<dbReference type="InterPro" id="IPR003661">
    <property type="entry name" value="HisK_dim/P_dom"/>
</dbReference>
<evidence type="ECO:0000313" key="15">
    <source>
        <dbReference type="EMBL" id="MBD2848387.1"/>
    </source>
</evidence>
<evidence type="ECO:0000256" key="12">
    <source>
        <dbReference type="SAM" id="Phobius"/>
    </source>
</evidence>
<evidence type="ECO:0000256" key="9">
    <source>
        <dbReference type="ARBA" id="ARBA00022840"/>
    </source>
</evidence>
<dbReference type="InterPro" id="IPR050736">
    <property type="entry name" value="Sensor_HK_Regulatory"/>
</dbReference>
<evidence type="ECO:0000256" key="8">
    <source>
        <dbReference type="ARBA" id="ARBA00022777"/>
    </source>
</evidence>
<dbReference type="PANTHER" id="PTHR43711:SF1">
    <property type="entry name" value="HISTIDINE KINASE 1"/>
    <property type="match status" value="1"/>
</dbReference>
<organism evidence="15 16">
    <name type="scientific">Paenibacillus sabuli</name>
    <dbReference type="NCBI Taxonomy" id="2772509"/>
    <lineage>
        <taxon>Bacteria</taxon>
        <taxon>Bacillati</taxon>
        <taxon>Bacillota</taxon>
        <taxon>Bacilli</taxon>
        <taxon>Bacillales</taxon>
        <taxon>Paenibacillaceae</taxon>
        <taxon>Paenibacillus</taxon>
    </lineage>
</organism>
<comment type="catalytic activity">
    <reaction evidence="1">
        <text>ATP + protein L-histidine = ADP + protein N-phospho-L-histidine.</text>
        <dbReference type="EC" id="2.7.13.3"/>
    </reaction>
</comment>